<reference evidence="7 8" key="1">
    <citation type="journal article" date="2018" name="Nat. Ecol. Evol.">
        <title>Shark genomes provide insights into elasmobranch evolution and the origin of vertebrates.</title>
        <authorList>
            <person name="Hara Y"/>
            <person name="Yamaguchi K"/>
            <person name="Onimaru K"/>
            <person name="Kadota M"/>
            <person name="Koyanagi M"/>
            <person name="Keeley SD"/>
            <person name="Tatsumi K"/>
            <person name="Tanaka K"/>
            <person name="Motone F"/>
            <person name="Kageyama Y"/>
            <person name="Nozu R"/>
            <person name="Adachi N"/>
            <person name="Nishimura O"/>
            <person name="Nakagawa R"/>
            <person name="Tanegashima C"/>
            <person name="Kiyatake I"/>
            <person name="Matsumoto R"/>
            <person name="Murakumo K"/>
            <person name="Nishida K"/>
            <person name="Terakita A"/>
            <person name="Kuratani S"/>
            <person name="Sato K"/>
            <person name="Hyodo S Kuraku.S."/>
        </authorList>
    </citation>
    <scope>NUCLEOTIDE SEQUENCE [LARGE SCALE GENOMIC DNA]</scope>
</reference>
<dbReference type="GO" id="GO:0045944">
    <property type="term" value="P:positive regulation of transcription by RNA polymerase II"/>
    <property type="evidence" value="ECO:0007669"/>
    <property type="project" value="TreeGrafter"/>
</dbReference>
<dbReference type="Gene3D" id="3.40.50.300">
    <property type="entry name" value="P-loop containing nucleotide triphosphate hydrolases"/>
    <property type="match status" value="1"/>
</dbReference>
<dbReference type="GO" id="GO:0005524">
    <property type="term" value="F:ATP binding"/>
    <property type="evidence" value="ECO:0007669"/>
    <property type="project" value="UniProtKB-KW"/>
</dbReference>
<dbReference type="OrthoDB" id="120976at2759"/>
<dbReference type="FunFam" id="3.40.50.300:FF:001028">
    <property type="entry name" value="Class II major histocompatibility complex transactivator"/>
    <property type="match status" value="1"/>
</dbReference>
<gene>
    <name evidence="7" type="ORF">chiPu_0017687</name>
</gene>
<dbReference type="Pfam" id="PF05729">
    <property type="entry name" value="NACHT"/>
    <property type="match status" value="1"/>
</dbReference>
<dbReference type="Gene3D" id="3.80.10.10">
    <property type="entry name" value="Ribonuclease Inhibitor"/>
    <property type="match status" value="1"/>
</dbReference>
<dbReference type="InterPro" id="IPR001611">
    <property type="entry name" value="Leu-rich_rpt"/>
</dbReference>
<dbReference type="InterPro" id="IPR032675">
    <property type="entry name" value="LRR_dom_sf"/>
</dbReference>
<evidence type="ECO:0000256" key="4">
    <source>
        <dbReference type="ARBA" id="ARBA00022840"/>
    </source>
</evidence>
<feature type="compositionally biased region" description="Polar residues" evidence="5">
    <location>
        <begin position="275"/>
        <end position="285"/>
    </location>
</feature>
<feature type="compositionally biased region" description="Polar residues" evidence="5">
    <location>
        <begin position="408"/>
        <end position="425"/>
    </location>
</feature>
<dbReference type="InterPro" id="IPR027417">
    <property type="entry name" value="P-loop_NTPase"/>
</dbReference>
<keyword evidence="1" id="KW-0433">Leucine-rich repeat</keyword>
<feature type="compositionally biased region" description="Polar residues" evidence="5">
    <location>
        <begin position="247"/>
        <end position="260"/>
    </location>
</feature>
<dbReference type="SUPFAM" id="SSF52047">
    <property type="entry name" value="RNI-like"/>
    <property type="match status" value="1"/>
</dbReference>
<feature type="region of interest" description="Disordered" evidence="5">
    <location>
        <begin position="247"/>
        <end position="312"/>
    </location>
</feature>
<feature type="region of interest" description="Disordered" evidence="5">
    <location>
        <begin position="443"/>
        <end position="516"/>
    </location>
</feature>
<dbReference type="PRINTS" id="PR01719">
    <property type="entry name" value="MHCIIACTVATR"/>
</dbReference>
<dbReference type="GO" id="GO:0045348">
    <property type="term" value="P:positive regulation of MHC class II biosynthetic process"/>
    <property type="evidence" value="ECO:0007669"/>
    <property type="project" value="TreeGrafter"/>
</dbReference>
<evidence type="ECO:0000259" key="6">
    <source>
        <dbReference type="PROSITE" id="PS50837"/>
    </source>
</evidence>
<proteinExistence type="predicted"/>
<accession>A0A401RI87</accession>
<feature type="domain" description="NACHT" evidence="6">
    <location>
        <begin position="609"/>
        <end position="809"/>
    </location>
</feature>
<comment type="caution">
    <text evidence="7">The sequence shown here is derived from an EMBL/GenBank/DDBJ whole genome shotgun (WGS) entry which is preliminary data.</text>
</comment>
<evidence type="ECO:0000313" key="8">
    <source>
        <dbReference type="Proteomes" id="UP000287033"/>
    </source>
</evidence>
<dbReference type="Proteomes" id="UP000287033">
    <property type="component" value="Unassembled WGS sequence"/>
</dbReference>
<dbReference type="InterPro" id="IPR008095">
    <property type="entry name" value="MHC_II_transact"/>
</dbReference>
<keyword evidence="8" id="KW-1185">Reference proteome</keyword>
<dbReference type="PANTHER" id="PTHR47189:SF1">
    <property type="entry name" value="MHC CLASS II TRANSACTIVATOR"/>
    <property type="match status" value="1"/>
</dbReference>
<dbReference type="PANTHER" id="PTHR47189">
    <property type="entry name" value="MHC CLASS II TRANSACTIVATOR"/>
    <property type="match status" value="1"/>
</dbReference>
<protein>
    <recommendedName>
        <fullName evidence="6">NACHT domain-containing protein</fullName>
    </recommendedName>
</protein>
<dbReference type="STRING" id="137246.A0A401RI87"/>
<dbReference type="InterPro" id="IPR041267">
    <property type="entry name" value="NLRP_HD2"/>
</dbReference>
<evidence type="ECO:0000256" key="5">
    <source>
        <dbReference type="SAM" id="MobiDB-lite"/>
    </source>
</evidence>
<evidence type="ECO:0000256" key="2">
    <source>
        <dbReference type="ARBA" id="ARBA00022737"/>
    </source>
</evidence>
<name>A0A401RI87_CHIPU</name>
<feature type="compositionally biased region" description="Low complexity" evidence="5">
    <location>
        <begin position="501"/>
        <end position="510"/>
    </location>
</feature>
<sequence length="1345" mass="150693">MRTLGEGMIHSRKDLLGLINVLSQAPPSKFQDLLSDLLEKGLLTKDGYRHYNQCEPEDLPRTILVSVLGKEESYCQAFLSLLCTHFPWICGVFQQVSNNKDQTWRNGQPGNMRSQSCTIQLPSLKDHSYLALLQEEHCSAQMAMSSSCGQNGEVTCGTGLDSNHCDLYKEILEDFCELDRTYEPCDVGIEGILKYLQDPRPLNAIELEQYFDDEILLETQEVTVKSTPLKGTASSVCGMHFSDTKVTCQSPVSPSEVNTYSRKRSANGDCPSASGIPSQDSTSFSDAPRAKCLRGDEESLPPSPEHSNNSADILSPTIYLSDINHLKELKNHVAQIGSDASLNSVKGDESITNSPAVSSAGFQFVPSYAVPQQVVKVPVNGAVHSRASTCFLVLNESLATLEITTPLLTSPLHSPRSSTPESTPKNVPVDPWSALALIVNTDSQTASPEVSPTGPGFSSPQSVNVQSSPESVTNAQPVDSPTSPVSLDSERLDLETESSGEESSGPSSPTIKSYRKTRGVEACTEMVKEYLRDMSQHSYICHEHDEMLLEDIYVDVTMIEVQAENKSAKNASKCLDKECKIYDIAERERVAVNLSNLLNVSGKRPKETKIVSLLGRAGIGKSVLVQKICHDWVNGSFRQFEFVFWFKCRMLNFAKQYTLKDLLFQPFLPTLKNTDEVFQYLCHNSRKVLLILDDFEDLHHHDGLLQSSVCGSAERPHTVKQLLAGLLQRKLLKGCTMLITARPKETFNQYLGRVDKIVEVLGFHPLHVQEFLHRYFEDSSLAAEAMVCLQEQQYLLSICSTPLLCRFICFVLKTKRRTGDGRLVLPSTLTRLFLNIFHILLQGKTQHIMVLHRQNILELSKHAFAGVQCHYSVCEASKAVEMSNFALKHGLLRPFLMNSEGKGQECGKTFSHSCLQNFLAGLYLFFSEDVKCKGLMKLISLEHRKRKSQEDWLDVARRFLVGLAFQEGNEFLHGFSQHPKANVKGKKQKSLQKYLAELDVSALSTSKLVELCHCVYETQSAELTARVAAKLDQRLSFRGTRLTPADIFVLLYMMRSSPNNFAVDLRETNIDLPGIQQFVELRNVTSFRVSVCDVIKLWEHLEQNGFHELLRQSLLKFSVNPFEIKSLKDIDDLDLLVQIHKDRRFLSSTHDTTGRELYELPAVRTLQVLEFALGPVDGPQGFQKLTKILPALAFLKYLDLEGPSSQKVKMSENKIGDEGAERLAKVLSNLTLLEKLTLSRNQIADRGAQELARSLPNLKFLKTLSLYDNIIGDKGAEKLAEILPIMKSLKVLDVKFNKITDTGAQRLTQSLKDCPHIETIWLWSPTITHWMSEHIQQIDVRINLQ</sequence>
<dbReference type="EMBL" id="BEZZ01001350">
    <property type="protein sequence ID" value="GCC17806.1"/>
    <property type="molecule type" value="Genomic_DNA"/>
</dbReference>
<dbReference type="InterPro" id="IPR007111">
    <property type="entry name" value="NACHT_NTPase"/>
</dbReference>
<evidence type="ECO:0000256" key="1">
    <source>
        <dbReference type="ARBA" id="ARBA00022614"/>
    </source>
</evidence>
<feature type="compositionally biased region" description="Low complexity" evidence="5">
    <location>
        <begin position="458"/>
        <end position="472"/>
    </location>
</feature>
<evidence type="ECO:0000256" key="3">
    <source>
        <dbReference type="ARBA" id="ARBA00022741"/>
    </source>
</evidence>
<dbReference type="PROSITE" id="PS50837">
    <property type="entry name" value="NACHT"/>
    <property type="match status" value="1"/>
</dbReference>
<organism evidence="7 8">
    <name type="scientific">Chiloscyllium punctatum</name>
    <name type="common">Brownbanded bambooshark</name>
    <name type="synonym">Hemiscyllium punctatum</name>
    <dbReference type="NCBI Taxonomy" id="137246"/>
    <lineage>
        <taxon>Eukaryota</taxon>
        <taxon>Metazoa</taxon>
        <taxon>Chordata</taxon>
        <taxon>Craniata</taxon>
        <taxon>Vertebrata</taxon>
        <taxon>Chondrichthyes</taxon>
        <taxon>Elasmobranchii</taxon>
        <taxon>Galeomorphii</taxon>
        <taxon>Galeoidea</taxon>
        <taxon>Orectolobiformes</taxon>
        <taxon>Hemiscylliidae</taxon>
        <taxon>Chiloscyllium</taxon>
    </lineage>
</organism>
<keyword evidence="4" id="KW-0067">ATP-binding</keyword>
<dbReference type="OMA" id="HYNQCEP"/>
<dbReference type="GO" id="GO:0045345">
    <property type="term" value="P:positive regulation of MHC class I biosynthetic process"/>
    <property type="evidence" value="ECO:0007669"/>
    <property type="project" value="TreeGrafter"/>
</dbReference>
<keyword evidence="2" id="KW-0677">Repeat</keyword>
<dbReference type="SMART" id="SM00368">
    <property type="entry name" value="LRR_RI"/>
    <property type="match status" value="4"/>
</dbReference>
<feature type="region of interest" description="Disordered" evidence="5">
    <location>
        <begin position="408"/>
        <end position="429"/>
    </location>
</feature>
<feature type="compositionally biased region" description="Polar residues" evidence="5">
    <location>
        <begin position="473"/>
        <end position="486"/>
    </location>
</feature>
<dbReference type="Pfam" id="PF17776">
    <property type="entry name" value="NLRC4_HD2"/>
    <property type="match status" value="1"/>
</dbReference>
<keyword evidence="3" id="KW-0547">Nucleotide-binding</keyword>
<dbReference type="Pfam" id="PF13516">
    <property type="entry name" value="LRR_6"/>
    <property type="match status" value="4"/>
</dbReference>
<evidence type="ECO:0000313" key="7">
    <source>
        <dbReference type="EMBL" id="GCC17806.1"/>
    </source>
</evidence>
<dbReference type="SUPFAM" id="SSF52540">
    <property type="entry name" value="P-loop containing nucleoside triphosphate hydrolases"/>
    <property type="match status" value="1"/>
</dbReference>